<sequence>MKMGFIGAGKVGTAFGAYLQRKGFALQGYFSRSTDSALKAAASTNSFVYETAKALAKDVDFLWITTTDDHIKEVCDHLAEENAFRKGQIVAHMSGASSSRILYRAKEKGCFIYSIHPLQSFADIGKAIEDLEHTYFSIEGDGEKMDVIEGLFQKMGNRTFRIATEHKGLYHAAACIFSNYLVTLMHQGLAYFEKIGIPKKEGFQAVLPLILGTIENIEALGTAIALTGPIARGDGETIFHHIQSIEEKMPETLWFYKMMGQMTFHLASVHKLKDPEKKEGLKKILSEV</sequence>
<dbReference type="Gene3D" id="3.40.50.720">
    <property type="entry name" value="NAD(P)-binding Rossmann-like Domain"/>
    <property type="match status" value="1"/>
</dbReference>
<gene>
    <name evidence="3" type="ORF">AN619_10000</name>
</gene>
<dbReference type="PANTHER" id="PTHR40459">
    <property type="entry name" value="CONSERVED HYPOTHETICAL ALANINE AND LEUCINE RICH PROTEIN"/>
    <property type="match status" value="1"/>
</dbReference>
<dbReference type="STRING" id="520762.AN619_10000"/>
<reference evidence="3 4" key="1">
    <citation type="submission" date="2015-12" db="EMBL/GenBank/DDBJ databases">
        <title>Draft genome sequence of the thermoanaerobe Thermotalea metallivorans, an isolate from the runoff channel of the Great Artesian Basin, Australia.</title>
        <authorList>
            <person name="Patel B.K."/>
        </authorList>
    </citation>
    <scope>NUCLEOTIDE SEQUENCE [LARGE SCALE GENOMIC DNA]</scope>
    <source>
        <strain evidence="3 4">B2-1</strain>
    </source>
</reference>
<dbReference type="SUPFAM" id="SSF48179">
    <property type="entry name" value="6-phosphogluconate dehydrogenase C-terminal domain-like"/>
    <property type="match status" value="1"/>
</dbReference>
<dbReference type="InterPro" id="IPR019665">
    <property type="entry name" value="OxRdtase/DH_put_Rossmann_dom"/>
</dbReference>
<protein>
    <recommendedName>
        <fullName evidence="5">Pyrroline-5-carboxylate reductase</fullName>
    </recommendedName>
</protein>
<evidence type="ECO:0008006" key="5">
    <source>
        <dbReference type="Google" id="ProtNLM"/>
    </source>
</evidence>
<dbReference type="Gene3D" id="1.10.1040.20">
    <property type="entry name" value="ProC-like, C-terminal domain"/>
    <property type="match status" value="1"/>
</dbReference>
<evidence type="ECO:0000313" key="4">
    <source>
        <dbReference type="Proteomes" id="UP000070456"/>
    </source>
</evidence>
<evidence type="ECO:0000259" key="2">
    <source>
        <dbReference type="Pfam" id="PF10728"/>
    </source>
</evidence>
<dbReference type="SUPFAM" id="SSF51735">
    <property type="entry name" value="NAD(P)-binding Rossmann-fold domains"/>
    <property type="match status" value="1"/>
</dbReference>
<comment type="caution">
    <text evidence="3">The sequence shown here is derived from an EMBL/GenBank/DDBJ whole genome shotgun (WGS) entry which is preliminary data.</text>
</comment>
<keyword evidence="4" id="KW-1185">Reference proteome</keyword>
<proteinExistence type="predicted"/>
<dbReference type="Pfam" id="PF10728">
    <property type="entry name" value="DUF2520"/>
    <property type="match status" value="1"/>
</dbReference>
<dbReference type="InterPro" id="IPR037108">
    <property type="entry name" value="TM1727-like_C_sf"/>
</dbReference>
<dbReference type="OrthoDB" id="9810755at2"/>
<name>A0A140L7E4_9FIRM</name>
<dbReference type="InterPro" id="IPR008927">
    <property type="entry name" value="6-PGluconate_DH-like_C_sf"/>
</dbReference>
<evidence type="ECO:0000259" key="1">
    <source>
        <dbReference type="Pfam" id="PF10727"/>
    </source>
</evidence>
<dbReference type="Pfam" id="PF10727">
    <property type="entry name" value="Rossmann-like"/>
    <property type="match status" value="1"/>
</dbReference>
<dbReference type="Proteomes" id="UP000070456">
    <property type="component" value="Unassembled WGS sequence"/>
</dbReference>
<dbReference type="AlphaFoldDB" id="A0A140L7E4"/>
<dbReference type="InterPro" id="IPR018931">
    <property type="entry name" value="DUF2520"/>
</dbReference>
<feature type="domain" description="Putative oxidoreductase/dehydrogenase Rossmann-like" evidence="1">
    <location>
        <begin position="2"/>
        <end position="117"/>
    </location>
</feature>
<evidence type="ECO:0000313" key="3">
    <source>
        <dbReference type="EMBL" id="KXG76469.1"/>
    </source>
</evidence>
<dbReference type="InterPro" id="IPR036291">
    <property type="entry name" value="NAD(P)-bd_dom_sf"/>
</dbReference>
<dbReference type="EMBL" id="LOEE01000027">
    <property type="protein sequence ID" value="KXG76469.1"/>
    <property type="molecule type" value="Genomic_DNA"/>
</dbReference>
<feature type="domain" description="DUF2520" evidence="2">
    <location>
        <begin position="134"/>
        <end position="262"/>
    </location>
</feature>
<dbReference type="RefSeq" id="WP_068555371.1">
    <property type="nucleotide sequence ID" value="NZ_LOEE01000027.1"/>
</dbReference>
<dbReference type="PANTHER" id="PTHR40459:SF1">
    <property type="entry name" value="CONSERVED HYPOTHETICAL ALANINE AND LEUCINE RICH PROTEIN"/>
    <property type="match status" value="1"/>
</dbReference>
<organism evidence="3 4">
    <name type="scientific">Thermotalea metallivorans</name>
    <dbReference type="NCBI Taxonomy" id="520762"/>
    <lineage>
        <taxon>Bacteria</taxon>
        <taxon>Bacillati</taxon>
        <taxon>Bacillota</taxon>
        <taxon>Clostridia</taxon>
        <taxon>Peptostreptococcales</taxon>
        <taxon>Thermotaleaceae</taxon>
        <taxon>Thermotalea</taxon>
    </lineage>
</organism>
<accession>A0A140L7E4</accession>